<dbReference type="InterPro" id="IPR001245">
    <property type="entry name" value="Ser-Thr/Tyr_kinase_cat_dom"/>
</dbReference>
<organism evidence="8 9">
    <name type="scientific">Coregonus suidteri</name>
    <dbReference type="NCBI Taxonomy" id="861788"/>
    <lineage>
        <taxon>Eukaryota</taxon>
        <taxon>Metazoa</taxon>
        <taxon>Chordata</taxon>
        <taxon>Craniata</taxon>
        <taxon>Vertebrata</taxon>
        <taxon>Euteleostomi</taxon>
        <taxon>Actinopterygii</taxon>
        <taxon>Neopterygii</taxon>
        <taxon>Teleostei</taxon>
        <taxon>Protacanthopterygii</taxon>
        <taxon>Salmoniformes</taxon>
        <taxon>Salmonidae</taxon>
        <taxon>Coregoninae</taxon>
        <taxon>Coregonus</taxon>
    </lineage>
</organism>
<evidence type="ECO:0000313" key="8">
    <source>
        <dbReference type="EMBL" id="KAK6297316.1"/>
    </source>
</evidence>
<keyword evidence="1" id="KW-0449">Lipoprotein</keyword>
<comment type="caution">
    <text evidence="8">The sequence shown here is derived from an EMBL/GenBank/DDBJ whole genome shotgun (WGS) entry which is preliminary data.</text>
</comment>
<gene>
    <name evidence="8" type="ORF">J4Q44_G00318990</name>
</gene>
<keyword evidence="2 5" id="KW-0547">Nucleotide-binding</keyword>
<feature type="binding site" evidence="5">
    <location>
        <position position="93"/>
    </location>
    <ligand>
        <name>ATP</name>
        <dbReference type="ChEBI" id="CHEBI:30616"/>
    </ligand>
</feature>
<dbReference type="GO" id="GO:0005524">
    <property type="term" value="F:ATP binding"/>
    <property type="evidence" value="ECO:0007669"/>
    <property type="project" value="UniProtKB-UniRule"/>
</dbReference>
<evidence type="ECO:0000256" key="1">
    <source>
        <dbReference type="ARBA" id="ARBA00022707"/>
    </source>
</evidence>
<dbReference type="InterPro" id="IPR020635">
    <property type="entry name" value="Tyr_kinase_cat_dom"/>
</dbReference>
<dbReference type="EMBL" id="JAGTTL010000031">
    <property type="protein sequence ID" value="KAK6297316.1"/>
    <property type="molecule type" value="Genomic_DNA"/>
</dbReference>
<dbReference type="GO" id="GO:0004713">
    <property type="term" value="F:protein tyrosine kinase activity"/>
    <property type="evidence" value="ECO:0007669"/>
    <property type="project" value="UniProtKB-KW"/>
</dbReference>
<dbReference type="PANTHER" id="PTHR24418">
    <property type="entry name" value="TYROSINE-PROTEIN KINASE"/>
    <property type="match status" value="1"/>
</dbReference>
<dbReference type="AlphaFoldDB" id="A0AAN8KZI0"/>
<reference evidence="8 9" key="1">
    <citation type="submission" date="2021-04" db="EMBL/GenBank/DDBJ databases">
        <authorList>
            <person name="De Guttry C."/>
            <person name="Zahm M."/>
            <person name="Klopp C."/>
            <person name="Cabau C."/>
            <person name="Louis A."/>
            <person name="Berthelot C."/>
            <person name="Parey E."/>
            <person name="Roest Crollius H."/>
            <person name="Montfort J."/>
            <person name="Robinson-Rechavi M."/>
            <person name="Bucao C."/>
            <person name="Bouchez O."/>
            <person name="Gislard M."/>
            <person name="Lluch J."/>
            <person name="Milhes M."/>
            <person name="Lampietro C."/>
            <person name="Lopez Roques C."/>
            <person name="Donnadieu C."/>
            <person name="Braasch I."/>
            <person name="Desvignes T."/>
            <person name="Postlethwait J."/>
            <person name="Bobe J."/>
            <person name="Wedekind C."/>
            <person name="Guiguen Y."/>
        </authorList>
    </citation>
    <scope>NUCLEOTIDE SEQUENCE [LARGE SCALE GENOMIC DNA]</scope>
    <source>
        <strain evidence="8">Cs_M1</strain>
        <tissue evidence="8">Blood</tissue>
    </source>
</reference>
<dbReference type="Proteomes" id="UP001356427">
    <property type="component" value="Unassembled WGS sequence"/>
</dbReference>
<dbReference type="FunFam" id="3.30.200.20:FF:000016">
    <property type="entry name" value="Tyrosine-protein kinase"/>
    <property type="match status" value="1"/>
</dbReference>
<evidence type="ECO:0000256" key="6">
    <source>
        <dbReference type="SAM" id="SignalP"/>
    </source>
</evidence>
<keyword evidence="1" id="KW-0519">Myristate</keyword>
<dbReference type="PROSITE" id="PS50011">
    <property type="entry name" value="PROTEIN_KINASE_DOM"/>
    <property type="match status" value="1"/>
</dbReference>
<dbReference type="PROSITE" id="PS00107">
    <property type="entry name" value="PROTEIN_KINASE_ATP"/>
    <property type="match status" value="1"/>
</dbReference>
<dbReference type="InterPro" id="IPR011009">
    <property type="entry name" value="Kinase-like_dom_sf"/>
</dbReference>
<dbReference type="Gene3D" id="3.30.200.20">
    <property type="entry name" value="Phosphorylase Kinase, domain 1"/>
    <property type="match status" value="1"/>
</dbReference>
<sequence length="161" mass="17793">MAAFHLPLCMFLSLVVNPVCLAFPVPSPVESADGLCFNLTGVCVNYTPDTMGLTHDSWEIARDSLELEVKLGAGCFAEVWFGTWNGTTKVAVKTLKPGTMSPESFLEEAQIMKKLRHDKLVQLYAVVSEEPIYIVTEYMGKGSLLDFLKDGEGGKRPIWDM</sequence>
<evidence type="ECO:0000256" key="2">
    <source>
        <dbReference type="ARBA" id="ARBA00022741"/>
    </source>
</evidence>
<evidence type="ECO:0000256" key="4">
    <source>
        <dbReference type="ARBA" id="ARBA00023137"/>
    </source>
</evidence>
<evidence type="ECO:0000256" key="5">
    <source>
        <dbReference type="PROSITE-ProRule" id="PRU10141"/>
    </source>
</evidence>
<protein>
    <recommendedName>
        <fullName evidence="7">Protein kinase domain-containing protein</fullName>
    </recommendedName>
</protein>
<keyword evidence="4" id="KW-0808">Transferase</keyword>
<proteinExistence type="predicted"/>
<evidence type="ECO:0000259" key="7">
    <source>
        <dbReference type="PROSITE" id="PS50011"/>
    </source>
</evidence>
<feature type="domain" description="Protein kinase" evidence="7">
    <location>
        <begin position="65"/>
        <end position="161"/>
    </location>
</feature>
<dbReference type="InterPro" id="IPR017441">
    <property type="entry name" value="Protein_kinase_ATP_BS"/>
</dbReference>
<feature type="signal peptide" evidence="6">
    <location>
        <begin position="1"/>
        <end position="22"/>
    </location>
</feature>
<accession>A0AAN8KZI0</accession>
<dbReference type="SMART" id="SM00219">
    <property type="entry name" value="TyrKc"/>
    <property type="match status" value="1"/>
</dbReference>
<keyword evidence="6" id="KW-0732">Signal</keyword>
<evidence type="ECO:0000313" key="9">
    <source>
        <dbReference type="Proteomes" id="UP001356427"/>
    </source>
</evidence>
<dbReference type="InterPro" id="IPR050198">
    <property type="entry name" value="Non-receptor_tyrosine_kinases"/>
</dbReference>
<keyword evidence="3 5" id="KW-0067">ATP-binding</keyword>
<keyword evidence="4" id="KW-0418">Kinase</keyword>
<dbReference type="InterPro" id="IPR000719">
    <property type="entry name" value="Prot_kinase_dom"/>
</dbReference>
<keyword evidence="4" id="KW-0829">Tyrosine-protein kinase</keyword>
<feature type="chain" id="PRO_5042842606" description="Protein kinase domain-containing protein" evidence="6">
    <location>
        <begin position="23"/>
        <end position="161"/>
    </location>
</feature>
<dbReference type="SUPFAM" id="SSF56112">
    <property type="entry name" value="Protein kinase-like (PK-like)"/>
    <property type="match status" value="1"/>
</dbReference>
<keyword evidence="9" id="KW-1185">Reference proteome</keyword>
<evidence type="ECO:0000256" key="3">
    <source>
        <dbReference type="ARBA" id="ARBA00022840"/>
    </source>
</evidence>
<dbReference type="Pfam" id="PF07714">
    <property type="entry name" value="PK_Tyr_Ser-Thr"/>
    <property type="match status" value="1"/>
</dbReference>
<name>A0AAN8KZI0_9TELE</name>